<feature type="transmembrane region" description="Helical" evidence="7">
    <location>
        <begin position="210"/>
        <end position="237"/>
    </location>
</feature>
<dbReference type="CDD" id="cd17325">
    <property type="entry name" value="MFS_MdtG_SLC18_like"/>
    <property type="match status" value="1"/>
</dbReference>
<keyword evidence="4 7" id="KW-0812">Transmembrane</keyword>
<dbReference type="PROSITE" id="PS50850">
    <property type="entry name" value="MFS"/>
    <property type="match status" value="1"/>
</dbReference>
<evidence type="ECO:0000256" key="1">
    <source>
        <dbReference type="ARBA" id="ARBA00004651"/>
    </source>
</evidence>
<evidence type="ECO:0000256" key="2">
    <source>
        <dbReference type="ARBA" id="ARBA00022448"/>
    </source>
</evidence>
<dbReference type="AlphaFoldDB" id="A0A7C5RSL2"/>
<keyword evidence="5 7" id="KW-1133">Transmembrane helix</keyword>
<organism evidence="9">
    <name type="scientific">Thermomicrobium roseum</name>
    <dbReference type="NCBI Taxonomy" id="500"/>
    <lineage>
        <taxon>Bacteria</taxon>
        <taxon>Pseudomonadati</taxon>
        <taxon>Thermomicrobiota</taxon>
        <taxon>Thermomicrobia</taxon>
        <taxon>Thermomicrobiales</taxon>
        <taxon>Thermomicrobiaceae</taxon>
        <taxon>Thermomicrobium</taxon>
    </lineage>
</organism>
<gene>
    <name evidence="9" type="ORF">ENM21_03020</name>
</gene>
<dbReference type="Pfam" id="PF07690">
    <property type="entry name" value="MFS_1"/>
    <property type="match status" value="1"/>
</dbReference>
<feature type="transmembrane region" description="Helical" evidence="7">
    <location>
        <begin position="304"/>
        <end position="328"/>
    </location>
</feature>
<feature type="transmembrane region" description="Helical" evidence="7">
    <location>
        <begin position="105"/>
        <end position="127"/>
    </location>
</feature>
<dbReference type="GO" id="GO:0022857">
    <property type="term" value="F:transmembrane transporter activity"/>
    <property type="evidence" value="ECO:0007669"/>
    <property type="project" value="InterPro"/>
</dbReference>
<reference evidence="9" key="1">
    <citation type="journal article" date="2020" name="mSystems">
        <title>Genome- and Community-Level Interaction Insights into Carbon Utilization and Element Cycling Functions of Hydrothermarchaeota in Hydrothermal Sediment.</title>
        <authorList>
            <person name="Zhou Z."/>
            <person name="Liu Y."/>
            <person name="Xu W."/>
            <person name="Pan J."/>
            <person name="Luo Z.H."/>
            <person name="Li M."/>
        </authorList>
    </citation>
    <scope>NUCLEOTIDE SEQUENCE [LARGE SCALE GENOMIC DNA]</scope>
    <source>
        <strain evidence="9">SpSt-1065</strain>
    </source>
</reference>
<dbReference type="PRINTS" id="PR01035">
    <property type="entry name" value="TCRTETA"/>
</dbReference>
<keyword evidence="3" id="KW-1003">Cell membrane</keyword>
<comment type="caution">
    <text evidence="9">The sequence shown here is derived from an EMBL/GenBank/DDBJ whole genome shotgun (WGS) entry which is preliminary data.</text>
</comment>
<evidence type="ECO:0000313" key="9">
    <source>
        <dbReference type="EMBL" id="HHM96168.1"/>
    </source>
</evidence>
<protein>
    <submittedName>
        <fullName evidence="9">MFS transporter</fullName>
    </submittedName>
</protein>
<feature type="transmembrane region" description="Helical" evidence="7">
    <location>
        <begin position="340"/>
        <end position="360"/>
    </location>
</feature>
<evidence type="ECO:0000256" key="6">
    <source>
        <dbReference type="ARBA" id="ARBA00023136"/>
    </source>
</evidence>
<comment type="subcellular location">
    <subcellularLocation>
        <location evidence="1">Cell membrane</location>
        <topology evidence="1">Multi-pass membrane protein</topology>
    </subcellularLocation>
</comment>
<evidence type="ECO:0000256" key="3">
    <source>
        <dbReference type="ARBA" id="ARBA00022475"/>
    </source>
</evidence>
<dbReference type="InterPro" id="IPR050171">
    <property type="entry name" value="MFS_Transporters"/>
</dbReference>
<evidence type="ECO:0000256" key="7">
    <source>
        <dbReference type="SAM" id="Phobius"/>
    </source>
</evidence>
<feature type="transmembrane region" description="Helical" evidence="7">
    <location>
        <begin position="168"/>
        <end position="189"/>
    </location>
</feature>
<evidence type="ECO:0000256" key="5">
    <source>
        <dbReference type="ARBA" id="ARBA00022989"/>
    </source>
</evidence>
<feature type="transmembrane region" description="Helical" evidence="7">
    <location>
        <begin position="282"/>
        <end position="298"/>
    </location>
</feature>
<dbReference type="EMBL" id="DRWX01000148">
    <property type="protein sequence ID" value="HHM96168.1"/>
    <property type="molecule type" value="Genomic_DNA"/>
</dbReference>
<dbReference type="GO" id="GO:0005886">
    <property type="term" value="C:plasma membrane"/>
    <property type="evidence" value="ECO:0007669"/>
    <property type="project" value="UniProtKB-SubCell"/>
</dbReference>
<dbReference type="InterPro" id="IPR020846">
    <property type="entry name" value="MFS_dom"/>
</dbReference>
<feature type="transmembrane region" description="Helical" evidence="7">
    <location>
        <begin position="47"/>
        <end position="67"/>
    </location>
</feature>
<keyword evidence="2" id="KW-0813">Transport</keyword>
<dbReference type="InterPro" id="IPR001958">
    <property type="entry name" value="Tet-R_TetA/multi-R_MdtG-like"/>
</dbReference>
<evidence type="ECO:0000256" key="4">
    <source>
        <dbReference type="ARBA" id="ARBA00022692"/>
    </source>
</evidence>
<dbReference type="SUPFAM" id="SSF103473">
    <property type="entry name" value="MFS general substrate transporter"/>
    <property type="match status" value="1"/>
</dbReference>
<dbReference type="InterPro" id="IPR036259">
    <property type="entry name" value="MFS_trans_sf"/>
</dbReference>
<accession>A0A7C5RSL2</accession>
<name>A0A7C5RSL2_THERO</name>
<sequence>MRNLIPRPWVLRQPMLRLVLGLTLLAGLITGLVVPFIALVARERGASYGTVGLMASAFMLAQLVFFFPAGALADRIGRVRPVVAGLMIEGAATAAFVWAESPAAFIALRVLQGVGLSLIYPAMRALLADLTPVERRGEAFAAFWGMFNVGWLLGPAIGGLLSSFVGKVMLLLLSGFGEMLLALPVLLAFRRLSTTASGAGPRAGRDSFRTILGGALFAAMLLAFAFELPVGIFSGIWSIYLKELGASDFVLGISYTTFSVANLVTLPIGARLANHRPRWRRVAVLSTLLGGVIVGYGVPSIPALLVLGAVEGAIAGLLTPSVDAYLSALAGPQHQGRVQGAYTTAGISGAALSALGSAVLYTHGAWLPFAVAGGALMTLALPAALLMRANEQLPVQEAMAEPAVRSTR</sequence>
<feature type="transmembrane region" description="Helical" evidence="7">
    <location>
        <begin position="139"/>
        <end position="162"/>
    </location>
</feature>
<feature type="transmembrane region" description="Helical" evidence="7">
    <location>
        <begin position="79"/>
        <end position="99"/>
    </location>
</feature>
<feature type="transmembrane region" description="Helical" evidence="7">
    <location>
        <begin position="366"/>
        <end position="386"/>
    </location>
</feature>
<feature type="domain" description="Major facilitator superfamily (MFS) profile" evidence="8">
    <location>
        <begin position="15"/>
        <end position="391"/>
    </location>
</feature>
<dbReference type="Gene3D" id="1.20.1250.20">
    <property type="entry name" value="MFS general substrate transporter like domains"/>
    <property type="match status" value="1"/>
</dbReference>
<evidence type="ECO:0000259" key="8">
    <source>
        <dbReference type="PROSITE" id="PS50850"/>
    </source>
</evidence>
<proteinExistence type="predicted"/>
<feature type="transmembrane region" description="Helical" evidence="7">
    <location>
        <begin position="249"/>
        <end position="270"/>
    </location>
</feature>
<keyword evidence="6 7" id="KW-0472">Membrane</keyword>
<dbReference type="PANTHER" id="PTHR23517">
    <property type="entry name" value="RESISTANCE PROTEIN MDTM, PUTATIVE-RELATED-RELATED"/>
    <property type="match status" value="1"/>
</dbReference>
<dbReference type="InterPro" id="IPR011701">
    <property type="entry name" value="MFS"/>
</dbReference>
<feature type="transmembrane region" description="Helical" evidence="7">
    <location>
        <begin position="20"/>
        <end position="41"/>
    </location>
</feature>